<organism evidence="3 4">
    <name type="scientific">Hymenobacter tibetensis</name>
    <dbReference type="NCBI Taxonomy" id="497967"/>
    <lineage>
        <taxon>Bacteria</taxon>
        <taxon>Pseudomonadati</taxon>
        <taxon>Bacteroidota</taxon>
        <taxon>Cytophagia</taxon>
        <taxon>Cytophagales</taxon>
        <taxon>Hymenobacteraceae</taxon>
        <taxon>Hymenobacter</taxon>
    </lineage>
</organism>
<dbReference type="Gene3D" id="3.40.50.850">
    <property type="entry name" value="Isochorismatase-like"/>
    <property type="match status" value="1"/>
</dbReference>
<proteinExistence type="predicted"/>
<dbReference type="CDD" id="cd00431">
    <property type="entry name" value="cysteine_hydrolases"/>
    <property type="match status" value="1"/>
</dbReference>
<dbReference type="PANTHER" id="PTHR43540">
    <property type="entry name" value="PEROXYUREIDOACRYLATE/UREIDOACRYLATE AMIDOHYDROLASE-RELATED"/>
    <property type="match status" value="1"/>
</dbReference>
<protein>
    <submittedName>
        <fullName evidence="3">Cysteine hydrolase</fullName>
    </submittedName>
</protein>
<evidence type="ECO:0000313" key="3">
    <source>
        <dbReference type="EMBL" id="UOG75421.1"/>
    </source>
</evidence>
<keyword evidence="1 3" id="KW-0378">Hydrolase</keyword>
<feature type="domain" description="Isochorismatase-like" evidence="2">
    <location>
        <begin position="23"/>
        <end position="196"/>
    </location>
</feature>
<evidence type="ECO:0000256" key="1">
    <source>
        <dbReference type="ARBA" id="ARBA00022801"/>
    </source>
</evidence>
<name>A0ABY4CZC5_9BACT</name>
<gene>
    <name evidence="3" type="ORF">MTX78_02215</name>
</gene>
<keyword evidence="4" id="KW-1185">Reference proteome</keyword>
<dbReference type="Proteomes" id="UP000831113">
    <property type="component" value="Chromosome"/>
</dbReference>
<dbReference type="SUPFAM" id="SSF52499">
    <property type="entry name" value="Isochorismatase-like hydrolases"/>
    <property type="match status" value="1"/>
</dbReference>
<evidence type="ECO:0000259" key="2">
    <source>
        <dbReference type="Pfam" id="PF00857"/>
    </source>
</evidence>
<accession>A0ABY4CZC5</accession>
<dbReference type="InterPro" id="IPR050272">
    <property type="entry name" value="Isochorismatase-like_hydrls"/>
</dbReference>
<dbReference type="InterPro" id="IPR000868">
    <property type="entry name" value="Isochorismatase-like_dom"/>
</dbReference>
<dbReference type="EMBL" id="CP094669">
    <property type="protein sequence ID" value="UOG75421.1"/>
    <property type="molecule type" value="Genomic_DNA"/>
</dbReference>
<sequence length="225" mass="24512">MQHAFGLDIPRTLEEVCHPQRMALIVYDMQVGILHQLKDGPAITKQVLRVVEAARRANIRVIFMRHMSVPKELMGVAQLRMAMAWQRTESVADIKPWFLPSNPAFQLTPELQPLPSEAVFDKITMSAFEGTPLNIVLRDCGINAFAIVGVATEIGIDPTVRHASDLGYIPVIVTDACGAGHAEAGRQSIANLEYAGDSMLTDVASICQVFEAIATEHNATAAPGR</sequence>
<evidence type="ECO:0000313" key="4">
    <source>
        <dbReference type="Proteomes" id="UP000831113"/>
    </source>
</evidence>
<dbReference type="Pfam" id="PF00857">
    <property type="entry name" value="Isochorismatase"/>
    <property type="match status" value="1"/>
</dbReference>
<dbReference type="InterPro" id="IPR036380">
    <property type="entry name" value="Isochorismatase-like_sf"/>
</dbReference>
<dbReference type="RefSeq" id="WP_243799521.1">
    <property type="nucleotide sequence ID" value="NZ_CP094669.1"/>
</dbReference>
<reference evidence="3 4" key="1">
    <citation type="submission" date="2022-03" db="EMBL/GenBank/DDBJ databases">
        <title>Hymenobactersp. isolated from the air.</title>
        <authorList>
            <person name="Won M."/>
            <person name="Kwon S.-W."/>
        </authorList>
    </citation>
    <scope>NUCLEOTIDE SEQUENCE [LARGE SCALE GENOMIC DNA]</scope>
    <source>
        <strain evidence="3 4">KACC 21982</strain>
    </source>
</reference>
<dbReference type="PANTHER" id="PTHR43540:SF1">
    <property type="entry name" value="ISOCHORISMATASE HYDROLASE"/>
    <property type="match status" value="1"/>
</dbReference>
<dbReference type="GO" id="GO:0016787">
    <property type="term" value="F:hydrolase activity"/>
    <property type="evidence" value="ECO:0007669"/>
    <property type="project" value="UniProtKB-KW"/>
</dbReference>